<dbReference type="GO" id="GO:0005667">
    <property type="term" value="C:transcription regulator complex"/>
    <property type="evidence" value="ECO:0007669"/>
    <property type="project" value="TreeGrafter"/>
</dbReference>
<dbReference type="InterPro" id="IPR013087">
    <property type="entry name" value="Znf_C2H2_type"/>
</dbReference>
<feature type="region of interest" description="Disordered" evidence="11">
    <location>
        <begin position="773"/>
        <end position="797"/>
    </location>
</feature>
<evidence type="ECO:0000256" key="4">
    <source>
        <dbReference type="ARBA" id="ARBA00022771"/>
    </source>
</evidence>
<dbReference type="Proteomes" id="UP000095283">
    <property type="component" value="Unplaced"/>
</dbReference>
<protein>
    <submittedName>
        <fullName evidence="16">C2H2-type domain-containing protein</fullName>
    </submittedName>
</protein>
<keyword evidence="9" id="KW-0539">Nucleus</keyword>
<keyword evidence="5" id="KW-0862">Zinc</keyword>
<evidence type="ECO:0000256" key="2">
    <source>
        <dbReference type="ARBA" id="ARBA00022491"/>
    </source>
</evidence>
<name>A0A1I7XFJ3_HETBA</name>
<evidence type="ECO:0000259" key="14">
    <source>
        <dbReference type="PROSITE" id="PS51293"/>
    </source>
</evidence>
<dbReference type="PROSITE" id="PS51156">
    <property type="entry name" value="ELM2"/>
    <property type="match status" value="1"/>
</dbReference>
<evidence type="ECO:0000259" key="13">
    <source>
        <dbReference type="PROSITE" id="PS51156"/>
    </source>
</evidence>
<keyword evidence="6" id="KW-0805">Transcription regulation</keyword>
<sequence length="797" mass="88749">MQKVSVVAVPQAEWSADGPRRRSISTVCIPSQREINQFYAHLFPEKGVSQHRSNDFGSLNPAFISPTPHNSDFFTTNTPSTAPVYDPGRFSPPQLDTPPPVLNQHEQVFTNGQATNVFNFEKQTGSVWNNNNKPVFRKYSVAADFFSPSAPQPVESARPQVMVDYQPVHRMQETQWNKPSYNHQVPPQQSHHSGHCKISAGSLEVAIASPPFEHTMSEQSSSSMLSPTHILNGTLNRVKMDDSPMEVDVVRKKSSVGMDRPLLTSIQHKPYQGKRHSNIASRKASLMAQKRLKCRVTGQLRSPRFADVVGSGAGGFHPYTPPPILSPMRNGSGLFWQIAKTLGHPSQVLYYFILRRSTSNFADELEALRKESWASTSSTRSADEILRKHSMDPEAYLRKASCMSDCYYDVPSCTQPQTSDAVPSVKNSLYSCFGMLYRVIRFLVEAFEFLACSQAVPRPGRNKELALHLLMENKGNIEAAVMDLLRSDTLDWEQYSIIYASSYLDSSSWTPEEVNAFQDAIYKSEKDFHQVAQELTNKSVRECVEFYYTWKKACPDDYRKLRNLRRKRQLLELNLQQVKHYILFQKFINSYISANISPVVTSSPPREMSSIPPQVPPTHLLGIRSSSPSLKDLTGLQRNYQPSAPRNPSSATGKKGAQPSADGFFHCRLCDKCFEKVKSLNAHMKSHAMKARAEAEAKAQVDAQIAAQSSHLGGNPVGISFQNGHIGISNLTAGMQGLTQSNPVSQSLNGQGIHAGLGLQQGLSQSLLSHHSLGLAHPRPQHPLLPQSHLTHPTTIH</sequence>
<comment type="subcellular location">
    <subcellularLocation>
        <location evidence="1">Nucleus</location>
    </subcellularLocation>
</comment>
<dbReference type="GO" id="GO:0003677">
    <property type="term" value="F:DNA binding"/>
    <property type="evidence" value="ECO:0007669"/>
    <property type="project" value="UniProtKB-KW"/>
</dbReference>
<evidence type="ECO:0000256" key="10">
    <source>
        <dbReference type="PROSITE-ProRule" id="PRU00042"/>
    </source>
</evidence>
<reference evidence="16" key="1">
    <citation type="submission" date="2016-11" db="UniProtKB">
        <authorList>
            <consortium name="WormBaseParasite"/>
        </authorList>
    </citation>
    <scope>IDENTIFICATION</scope>
</reference>
<dbReference type="GO" id="GO:0003714">
    <property type="term" value="F:transcription corepressor activity"/>
    <property type="evidence" value="ECO:0007669"/>
    <property type="project" value="TreeGrafter"/>
</dbReference>
<dbReference type="InterPro" id="IPR001005">
    <property type="entry name" value="SANT/Myb"/>
</dbReference>
<dbReference type="SMART" id="SM00717">
    <property type="entry name" value="SANT"/>
    <property type="match status" value="1"/>
</dbReference>
<feature type="domain" description="ELM2" evidence="13">
    <location>
        <begin position="398"/>
        <end position="488"/>
    </location>
</feature>
<feature type="domain" description="C2H2-type" evidence="12">
    <location>
        <begin position="665"/>
        <end position="692"/>
    </location>
</feature>
<keyword evidence="3" id="KW-0479">Metal-binding</keyword>
<dbReference type="SUPFAM" id="SSF46689">
    <property type="entry name" value="Homeodomain-like"/>
    <property type="match status" value="1"/>
</dbReference>
<feature type="region of interest" description="Disordered" evidence="11">
    <location>
        <begin position="602"/>
        <end position="658"/>
    </location>
</feature>
<evidence type="ECO:0000313" key="15">
    <source>
        <dbReference type="Proteomes" id="UP000095283"/>
    </source>
</evidence>
<dbReference type="InterPro" id="IPR009057">
    <property type="entry name" value="Homeodomain-like_sf"/>
</dbReference>
<evidence type="ECO:0000313" key="16">
    <source>
        <dbReference type="WBParaSite" id="Hba_16445"/>
    </source>
</evidence>
<dbReference type="PROSITE" id="PS50157">
    <property type="entry name" value="ZINC_FINGER_C2H2_2"/>
    <property type="match status" value="1"/>
</dbReference>
<proteinExistence type="predicted"/>
<dbReference type="Pfam" id="PF00249">
    <property type="entry name" value="Myb_DNA-binding"/>
    <property type="match status" value="1"/>
</dbReference>
<feature type="domain" description="SANT" evidence="14">
    <location>
        <begin position="504"/>
        <end position="555"/>
    </location>
</feature>
<dbReference type="PROSITE" id="PS51293">
    <property type="entry name" value="SANT"/>
    <property type="match status" value="1"/>
</dbReference>
<keyword evidence="2" id="KW-0678">Repressor</keyword>
<organism evidence="15 16">
    <name type="scientific">Heterorhabditis bacteriophora</name>
    <name type="common">Entomopathogenic nematode worm</name>
    <dbReference type="NCBI Taxonomy" id="37862"/>
    <lineage>
        <taxon>Eukaryota</taxon>
        <taxon>Metazoa</taxon>
        <taxon>Ecdysozoa</taxon>
        <taxon>Nematoda</taxon>
        <taxon>Chromadorea</taxon>
        <taxon>Rhabditida</taxon>
        <taxon>Rhabditina</taxon>
        <taxon>Rhabditomorpha</taxon>
        <taxon>Strongyloidea</taxon>
        <taxon>Heterorhabditidae</taxon>
        <taxon>Heterorhabditis</taxon>
    </lineage>
</organism>
<feature type="compositionally biased region" description="Polar residues" evidence="11">
    <location>
        <begin position="636"/>
        <end position="652"/>
    </location>
</feature>
<dbReference type="PANTHER" id="PTHR16089">
    <property type="entry name" value="REST COREPRESSOR COREST PROTEIN-RELATED"/>
    <property type="match status" value="1"/>
</dbReference>
<dbReference type="GO" id="GO:0006357">
    <property type="term" value="P:regulation of transcription by RNA polymerase II"/>
    <property type="evidence" value="ECO:0007669"/>
    <property type="project" value="TreeGrafter"/>
</dbReference>
<dbReference type="GO" id="GO:0000118">
    <property type="term" value="C:histone deacetylase complex"/>
    <property type="evidence" value="ECO:0007669"/>
    <property type="project" value="TreeGrafter"/>
</dbReference>
<keyword evidence="4 10" id="KW-0863">Zinc-finger</keyword>
<dbReference type="InterPro" id="IPR000949">
    <property type="entry name" value="ELM2_dom"/>
</dbReference>
<evidence type="ECO:0000256" key="8">
    <source>
        <dbReference type="ARBA" id="ARBA00023163"/>
    </source>
</evidence>
<feature type="compositionally biased region" description="Polar residues" evidence="11">
    <location>
        <begin position="788"/>
        <end position="797"/>
    </location>
</feature>
<dbReference type="AlphaFoldDB" id="A0A1I7XFJ3"/>
<keyword evidence="7" id="KW-0238">DNA-binding</keyword>
<evidence type="ECO:0000256" key="6">
    <source>
        <dbReference type="ARBA" id="ARBA00023015"/>
    </source>
</evidence>
<evidence type="ECO:0000256" key="7">
    <source>
        <dbReference type="ARBA" id="ARBA00023125"/>
    </source>
</evidence>
<evidence type="ECO:0000256" key="1">
    <source>
        <dbReference type="ARBA" id="ARBA00004123"/>
    </source>
</evidence>
<evidence type="ECO:0000256" key="3">
    <source>
        <dbReference type="ARBA" id="ARBA00022723"/>
    </source>
</evidence>
<dbReference type="Gene3D" id="1.10.10.60">
    <property type="entry name" value="Homeodomain-like"/>
    <property type="match status" value="1"/>
</dbReference>
<evidence type="ECO:0000256" key="9">
    <source>
        <dbReference type="ARBA" id="ARBA00023242"/>
    </source>
</evidence>
<accession>A0A1I7XFJ3</accession>
<keyword evidence="8" id="KW-0804">Transcription</keyword>
<dbReference type="PANTHER" id="PTHR16089:SF40">
    <property type="entry name" value="SUPPRESSOR OF ACTIVATED EGL-4 PROTEIN 1"/>
    <property type="match status" value="1"/>
</dbReference>
<evidence type="ECO:0000256" key="5">
    <source>
        <dbReference type="ARBA" id="ARBA00022833"/>
    </source>
</evidence>
<dbReference type="WBParaSite" id="Hba_16445">
    <property type="protein sequence ID" value="Hba_16445"/>
    <property type="gene ID" value="Hba_16445"/>
</dbReference>
<dbReference type="InterPro" id="IPR051066">
    <property type="entry name" value="Trans_reg/Corepressor"/>
</dbReference>
<dbReference type="PROSITE" id="PS00028">
    <property type="entry name" value="ZINC_FINGER_C2H2_1"/>
    <property type="match status" value="1"/>
</dbReference>
<dbReference type="GO" id="GO:0008270">
    <property type="term" value="F:zinc ion binding"/>
    <property type="evidence" value="ECO:0007669"/>
    <property type="project" value="UniProtKB-KW"/>
</dbReference>
<dbReference type="FunFam" id="1.10.10.60:FF:000012">
    <property type="entry name" value="Metastasis-associated 1 family, member 3"/>
    <property type="match status" value="1"/>
</dbReference>
<dbReference type="InterPro" id="IPR017884">
    <property type="entry name" value="SANT_dom"/>
</dbReference>
<keyword evidence="15" id="KW-1185">Reference proteome</keyword>
<evidence type="ECO:0000259" key="12">
    <source>
        <dbReference type="PROSITE" id="PS50157"/>
    </source>
</evidence>
<evidence type="ECO:0000256" key="11">
    <source>
        <dbReference type="SAM" id="MobiDB-lite"/>
    </source>
</evidence>